<gene>
    <name evidence="1" type="ORF">ACFSYS_06625</name>
</gene>
<comment type="caution">
    <text evidence="1">The sequence shown here is derived from an EMBL/GenBank/DDBJ whole genome shotgun (WGS) entry which is preliminary data.</text>
</comment>
<dbReference type="Proteomes" id="UP001597438">
    <property type="component" value="Unassembled WGS sequence"/>
</dbReference>
<dbReference type="SMART" id="SM00710">
    <property type="entry name" value="PbH1"/>
    <property type="match status" value="6"/>
</dbReference>
<dbReference type="InterPro" id="IPR012334">
    <property type="entry name" value="Pectin_lyas_fold"/>
</dbReference>
<evidence type="ECO:0008006" key="3">
    <source>
        <dbReference type="Google" id="ProtNLM"/>
    </source>
</evidence>
<name>A0ABW5X454_9FLAO</name>
<reference evidence="2" key="1">
    <citation type="journal article" date="2019" name="Int. J. Syst. Evol. Microbiol.">
        <title>The Global Catalogue of Microorganisms (GCM) 10K type strain sequencing project: providing services to taxonomists for standard genome sequencing and annotation.</title>
        <authorList>
            <consortium name="The Broad Institute Genomics Platform"/>
            <consortium name="The Broad Institute Genome Sequencing Center for Infectious Disease"/>
            <person name="Wu L."/>
            <person name="Ma J."/>
        </authorList>
    </citation>
    <scope>NUCLEOTIDE SEQUENCE [LARGE SCALE GENOMIC DNA]</scope>
    <source>
        <strain evidence="2">KCTC 52925</strain>
    </source>
</reference>
<organism evidence="1 2">
    <name type="scientific">Christiangramia antarctica</name>
    <dbReference type="NCBI Taxonomy" id="2058158"/>
    <lineage>
        <taxon>Bacteria</taxon>
        <taxon>Pseudomonadati</taxon>
        <taxon>Bacteroidota</taxon>
        <taxon>Flavobacteriia</taxon>
        <taxon>Flavobacteriales</taxon>
        <taxon>Flavobacteriaceae</taxon>
        <taxon>Christiangramia</taxon>
    </lineage>
</organism>
<dbReference type="RefSeq" id="WP_251741399.1">
    <property type="nucleotide sequence ID" value="NZ_JBHUOJ010000012.1"/>
</dbReference>
<protein>
    <recommendedName>
        <fullName evidence="3">Right handed beta helix domain-containing protein</fullName>
    </recommendedName>
</protein>
<dbReference type="InterPro" id="IPR011050">
    <property type="entry name" value="Pectin_lyase_fold/virulence"/>
</dbReference>
<sequence length="512" mass="57123">MKKSKISPLTHIFLILLIALYFGCKGNFRAQKEIGTTYYIDNWKGDDLNSGISTENAWKSLDKVNSMTFEPGDNILFKANGVWNGQLLLDDSGTEGAPIVVSSYGKGNKPIINGGGSIRNNAAAIRLKNTSFLELNNLEITNTNGANNYQGDLWAILSIADNGAEIKHVYLSNCYIHDVNGKVATKTTGGIYVIADGEKPAFYNDLQIRDNTIENIGGLGIATNSPHANIDAEKRYPFLNVLIKGNFVKNTGRNNVIIRVSDDAVVEHNTLVNSSRYDNGHSIFNFNTVNCKIQYNEAYGNSGPPGDIDRGGFDADYNSKDTKIQYNYSHDNDWGFAIMKKAINENVVIRYNISENDQYAIYFYGFNNQKGMGRAKIYNNTHYIRKGINVEVFKERTAYNTDFYNNIFYFEGSDNGSWGTASPVDCSFENNGFYNIEPKGTNYLTSDPKFKNPGAGGQDIDWEKYPNVLLGYQLNENSPYINKGRDLQNNGGKDFWGNSLNKNTTDIGAHEF</sequence>
<keyword evidence="2" id="KW-1185">Reference proteome</keyword>
<dbReference type="SUPFAM" id="SSF51126">
    <property type="entry name" value="Pectin lyase-like"/>
    <property type="match status" value="2"/>
</dbReference>
<dbReference type="EMBL" id="JBHUOJ010000012">
    <property type="protein sequence ID" value="MFD2832958.1"/>
    <property type="molecule type" value="Genomic_DNA"/>
</dbReference>
<evidence type="ECO:0000313" key="1">
    <source>
        <dbReference type="EMBL" id="MFD2832958.1"/>
    </source>
</evidence>
<accession>A0ABW5X454</accession>
<evidence type="ECO:0000313" key="2">
    <source>
        <dbReference type="Proteomes" id="UP001597438"/>
    </source>
</evidence>
<dbReference type="Gene3D" id="2.160.20.10">
    <property type="entry name" value="Single-stranded right-handed beta-helix, Pectin lyase-like"/>
    <property type="match status" value="1"/>
</dbReference>
<proteinExistence type="predicted"/>
<dbReference type="InterPro" id="IPR006626">
    <property type="entry name" value="PbH1"/>
</dbReference>